<dbReference type="KEGG" id="plak:A1s21155_02250"/>
<gene>
    <name evidence="1" type="ORF">A1s21155_02250</name>
</gene>
<proteinExistence type="predicted"/>
<reference evidence="1 2" key="1">
    <citation type="submission" date="2016-07" db="EMBL/GenBank/DDBJ databases">
        <title>High microdiversification within the ubiquitous acI lineage of Actinobacteria.</title>
        <authorList>
            <person name="Neuenschwander S.M."/>
            <person name="Salcher M."/>
            <person name="Ghai R."/>
            <person name="Pernthaler J."/>
        </authorList>
    </citation>
    <scope>NUCLEOTIDE SEQUENCE [LARGE SCALE GENOMIC DNA]</scope>
    <source>
        <strain evidence="1">MMS-21-155</strain>
    </source>
</reference>
<keyword evidence="2" id="KW-1185">Reference proteome</keyword>
<accession>A0AAC9YSP7</accession>
<sequence length="149" mass="17439">MTHFLPTPWDKVEIPEEFLKLIGVPDEFEPRMIPGPMAILDSLAIPLTDQVLSEWIAFSEDVVSALERDGSFENSWMWFSNRAHYFDPNVEPYFKDGILWCAYKNPDNGKLRNYLFRPLNEDEWERYLGAESKSPDRSQLLLGKYWGGF</sequence>
<dbReference type="Proteomes" id="UP000217216">
    <property type="component" value="Chromosome"/>
</dbReference>
<protein>
    <submittedName>
        <fullName evidence="1">Uncharacterized protein</fullName>
    </submittedName>
</protein>
<dbReference type="GeneID" id="300656970"/>
<organism evidence="1 2">
    <name type="scientific">Candidatus Planktophila dulcis</name>
    <dbReference type="NCBI Taxonomy" id="1884914"/>
    <lineage>
        <taxon>Bacteria</taxon>
        <taxon>Bacillati</taxon>
        <taxon>Actinomycetota</taxon>
        <taxon>Actinomycetes</taxon>
        <taxon>Candidatus Nanopelagicales</taxon>
        <taxon>Candidatus Nanopelagicaceae</taxon>
        <taxon>Candidatus Planktophila</taxon>
    </lineage>
</organism>
<dbReference type="EMBL" id="CP016770">
    <property type="protein sequence ID" value="ASY11806.1"/>
    <property type="molecule type" value="Genomic_DNA"/>
</dbReference>
<evidence type="ECO:0000313" key="1">
    <source>
        <dbReference type="EMBL" id="ASY11806.1"/>
    </source>
</evidence>
<evidence type="ECO:0000313" key="2">
    <source>
        <dbReference type="Proteomes" id="UP000217216"/>
    </source>
</evidence>
<dbReference type="AlphaFoldDB" id="A0AAC9YSP7"/>
<dbReference type="RefSeq" id="WP_095696070.1">
    <property type="nucleotide sequence ID" value="NZ_CP016770.1"/>
</dbReference>
<name>A0AAC9YSP7_9ACTN</name>